<dbReference type="OrthoDB" id="9780109at2"/>
<dbReference type="AlphaFoldDB" id="A0A3D8P341"/>
<organism evidence="8 9">
    <name type="scientific">Ammonifex thiophilus</name>
    <dbReference type="NCBI Taxonomy" id="444093"/>
    <lineage>
        <taxon>Bacteria</taxon>
        <taxon>Bacillati</taxon>
        <taxon>Bacillota</taxon>
        <taxon>Clostridia</taxon>
        <taxon>Thermoanaerobacterales</taxon>
        <taxon>Thermoanaerobacteraceae</taxon>
        <taxon>Ammonifex</taxon>
    </lineage>
</organism>
<dbReference type="PANTHER" id="PTHR43701:SF2">
    <property type="entry name" value="MEMBRANE TRANSPORTER PROTEIN YJNA-RELATED"/>
    <property type="match status" value="1"/>
</dbReference>
<evidence type="ECO:0000313" key="9">
    <source>
        <dbReference type="Proteomes" id="UP000256329"/>
    </source>
</evidence>
<dbReference type="Proteomes" id="UP000256329">
    <property type="component" value="Unassembled WGS sequence"/>
</dbReference>
<feature type="transmembrane region" description="Helical" evidence="6">
    <location>
        <begin position="349"/>
        <end position="366"/>
    </location>
</feature>
<keyword evidence="4 6" id="KW-1133">Transmembrane helix</keyword>
<dbReference type="Pfam" id="PF01925">
    <property type="entry name" value="TauE"/>
    <property type="match status" value="1"/>
</dbReference>
<feature type="signal peptide" evidence="7">
    <location>
        <begin position="1"/>
        <end position="28"/>
    </location>
</feature>
<evidence type="ECO:0000313" key="8">
    <source>
        <dbReference type="EMBL" id="RDV83039.1"/>
    </source>
</evidence>
<dbReference type="InterPro" id="IPR051598">
    <property type="entry name" value="TSUP/Inactive_protease-like"/>
</dbReference>
<feature type="transmembrane region" description="Helical" evidence="6">
    <location>
        <begin position="318"/>
        <end position="337"/>
    </location>
</feature>
<evidence type="ECO:0000256" key="6">
    <source>
        <dbReference type="RuleBase" id="RU363041"/>
    </source>
</evidence>
<reference evidence="8 9" key="1">
    <citation type="submission" date="2018-08" db="EMBL/GenBank/DDBJ databases">
        <title>Form III RuBisCO-mediated autotrophy in Thermodesulfobium bacteria.</title>
        <authorList>
            <person name="Toshchakov S.V."/>
            <person name="Kublanov I.V."/>
            <person name="Frolov E."/>
            <person name="Bonch-Osmolovskaya E.A."/>
            <person name="Tourova T.P."/>
            <person name="Chernych N.A."/>
            <person name="Lebedinsky A.V."/>
        </authorList>
    </citation>
    <scope>NUCLEOTIDE SEQUENCE [LARGE SCALE GENOMIC DNA]</scope>
    <source>
        <strain evidence="8 9">SR</strain>
    </source>
</reference>
<comment type="caution">
    <text evidence="8">The sequence shown here is derived from an EMBL/GenBank/DDBJ whole genome shotgun (WGS) entry which is preliminary data.</text>
</comment>
<keyword evidence="6" id="KW-1003">Cell membrane</keyword>
<name>A0A3D8P341_9THEO</name>
<dbReference type="PANTHER" id="PTHR43701">
    <property type="entry name" value="MEMBRANE TRANSPORTER PROTEIN MJ0441-RELATED"/>
    <property type="match status" value="1"/>
</dbReference>
<feature type="transmembrane region" description="Helical" evidence="6">
    <location>
        <begin position="290"/>
        <end position="312"/>
    </location>
</feature>
<comment type="similarity">
    <text evidence="2 6">Belongs to the 4-toluene sulfonate uptake permease (TSUP) (TC 2.A.102) family.</text>
</comment>
<feature type="chain" id="PRO_5017645665" description="Probable membrane transporter protein" evidence="7">
    <location>
        <begin position="29"/>
        <end position="404"/>
    </location>
</feature>
<evidence type="ECO:0000256" key="5">
    <source>
        <dbReference type="ARBA" id="ARBA00023136"/>
    </source>
</evidence>
<comment type="subcellular location">
    <subcellularLocation>
        <location evidence="6">Cell membrane</location>
        <topology evidence="6">Multi-pass membrane protein</topology>
    </subcellularLocation>
    <subcellularLocation>
        <location evidence="1">Membrane</location>
        <topology evidence="1">Multi-pass membrane protein</topology>
    </subcellularLocation>
</comment>
<dbReference type="InterPro" id="IPR002781">
    <property type="entry name" value="TM_pro_TauE-like"/>
</dbReference>
<evidence type="ECO:0000256" key="2">
    <source>
        <dbReference type="ARBA" id="ARBA00009142"/>
    </source>
</evidence>
<feature type="transmembrane region" description="Helical" evidence="6">
    <location>
        <begin position="253"/>
        <end position="278"/>
    </location>
</feature>
<protein>
    <recommendedName>
        <fullName evidence="6">Probable membrane transporter protein</fullName>
    </recommendedName>
</protein>
<sequence>MLQHHGKIVSSSLLLVFLLVAFSLPAIASDFTINLDRTEFDNGGTFTVTGKAPAGSRVFLEIWSEKQVRASYFDSKKDPQTGKIPYILYLSKEVPAYYQIILPADEKDKLQAIKAEGKKWSLSKALKDLGADVAYRAPSKIKIDAYKAGFLASVIGSRGKLLPPLDPKETRKRSMQLIKARFRDPDKIFCPALEISPDGSFKASVTLPKDSAPGRYYVVAVTDKGERSAPVYLENHLRFPSVYLSNAGTGINIFGPFLLALAITTFGVLMGAGGGFILNPLLVSLWPLPHTVVAGTVMPTVLFSQASGIYNYTRIKFINWKLGLSLGAAMVLGGFIGPKLTELITLEQFKFIFGWILLVLAGLMVWQTTPGYLERHKKEQAILKEFRRRAEEAAKARLAKEGGR</sequence>
<proteinExistence type="inferred from homology"/>
<gene>
    <name evidence="8" type="ORF">DXX99_06475</name>
</gene>
<keyword evidence="3 6" id="KW-0812">Transmembrane</keyword>
<evidence type="ECO:0000256" key="7">
    <source>
        <dbReference type="SAM" id="SignalP"/>
    </source>
</evidence>
<evidence type="ECO:0000256" key="4">
    <source>
        <dbReference type="ARBA" id="ARBA00022989"/>
    </source>
</evidence>
<dbReference type="RefSeq" id="WP_115792683.1">
    <property type="nucleotide sequence ID" value="NZ_QSLN01000007.1"/>
</dbReference>
<keyword evidence="5 6" id="KW-0472">Membrane</keyword>
<accession>A0A3D8P341</accession>
<keyword evidence="9" id="KW-1185">Reference proteome</keyword>
<dbReference type="EMBL" id="QSLN01000007">
    <property type="protein sequence ID" value="RDV83039.1"/>
    <property type="molecule type" value="Genomic_DNA"/>
</dbReference>
<evidence type="ECO:0000256" key="1">
    <source>
        <dbReference type="ARBA" id="ARBA00004141"/>
    </source>
</evidence>
<keyword evidence="7" id="KW-0732">Signal</keyword>
<dbReference type="GO" id="GO:0005886">
    <property type="term" value="C:plasma membrane"/>
    <property type="evidence" value="ECO:0007669"/>
    <property type="project" value="UniProtKB-SubCell"/>
</dbReference>
<evidence type="ECO:0000256" key="3">
    <source>
        <dbReference type="ARBA" id="ARBA00022692"/>
    </source>
</evidence>